<feature type="signal peptide" evidence="2">
    <location>
        <begin position="1"/>
        <end position="25"/>
    </location>
</feature>
<dbReference type="AlphaFoldDB" id="A0AAC8YR95"/>
<name>A0AAC8YR95_AMIAI</name>
<evidence type="ECO:0000259" key="3">
    <source>
        <dbReference type="Pfam" id="PF02608"/>
    </source>
</evidence>
<evidence type="ECO:0000313" key="5">
    <source>
        <dbReference type="Proteomes" id="UP000075755"/>
    </source>
</evidence>
<reference evidence="4 5" key="1">
    <citation type="submission" date="2016-03" db="EMBL/GenBank/DDBJ databases">
        <title>Complete genome of Aminobacter aminovorans KCTC 2477.</title>
        <authorList>
            <person name="Kim K.M."/>
        </authorList>
    </citation>
    <scope>NUCLEOTIDE SEQUENCE [LARGE SCALE GENOMIC DNA]</scope>
    <source>
        <strain evidence="4 5">KCTC 2477</strain>
    </source>
</reference>
<dbReference type="InterPro" id="IPR052910">
    <property type="entry name" value="ABC-Purine-Binding"/>
</dbReference>
<proteinExistence type="predicted"/>
<evidence type="ECO:0000313" key="4">
    <source>
        <dbReference type="EMBL" id="AMS43017.1"/>
    </source>
</evidence>
<dbReference type="Proteomes" id="UP000075755">
    <property type="component" value="Chromosome"/>
</dbReference>
<feature type="domain" description="ABC transporter substrate-binding protein PnrA-like" evidence="3">
    <location>
        <begin position="30"/>
        <end position="298"/>
    </location>
</feature>
<organism evidence="4 5">
    <name type="scientific">Aminobacter aminovorans</name>
    <name type="common">Chelatobacter heintzii</name>
    <dbReference type="NCBI Taxonomy" id="83263"/>
    <lineage>
        <taxon>Bacteria</taxon>
        <taxon>Pseudomonadati</taxon>
        <taxon>Pseudomonadota</taxon>
        <taxon>Alphaproteobacteria</taxon>
        <taxon>Hyphomicrobiales</taxon>
        <taxon>Phyllobacteriaceae</taxon>
        <taxon>Aminobacter</taxon>
    </lineage>
</organism>
<gene>
    <name evidence="4" type="ORF">AA2016_4100</name>
</gene>
<dbReference type="PANTHER" id="PTHR43208:SF1">
    <property type="entry name" value="ABC TRANSPORTER SUBSTRATE-BINDING PROTEIN"/>
    <property type="match status" value="1"/>
</dbReference>
<dbReference type="GO" id="GO:0005886">
    <property type="term" value="C:plasma membrane"/>
    <property type="evidence" value="ECO:0007669"/>
    <property type="project" value="InterPro"/>
</dbReference>
<dbReference type="Gene3D" id="3.40.50.2300">
    <property type="match status" value="2"/>
</dbReference>
<dbReference type="InterPro" id="IPR003760">
    <property type="entry name" value="PnrA-like"/>
</dbReference>
<keyword evidence="4" id="KW-0449">Lipoprotein</keyword>
<dbReference type="Pfam" id="PF02608">
    <property type="entry name" value="Bmp"/>
    <property type="match status" value="1"/>
</dbReference>
<dbReference type="PANTHER" id="PTHR43208">
    <property type="entry name" value="ABC TRANSPORTER SUBSTRATE-BINDING PROTEIN"/>
    <property type="match status" value="1"/>
</dbReference>
<dbReference type="KEGG" id="aak:AA2016_4100"/>
<evidence type="ECO:0000256" key="1">
    <source>
        <dbReference type="ARBA" id="ARBA00022729"/>
    </source>
</evidence>
<keyword evidence="1 2" id="KW-0732">Signal</keyword>
<sequence length="339" mass="36635">MSMLRKATIAVVAAVCAVAAGSAFADEPTKVKIALVLTGGVESSWQSSLIAALERVKAQKPHGLEVEWTVGDPVFDDDAAEAMRIYAESGDYQIIWGHGPYSDQVAKVKDEFPDMAFAVVGSGNQPLGGNQYWIYKRVHEASYLGGMLAGGMSKSGSLGVVGTFPGDDINDEINAFFAGARQMRADIKQRVAFVESWYDPGKAAEYTNAQVATGVDGILQLTGNFEACKLNKIYCFGSKADENYFAPDNVVTSAVALWDPDINWIIDEWWNHATKGEPYQGNAEPRWFSVAEGGVALAPYHALAEKVPDELKAKVAETEKSIRDGIFKVPLDTALPVSQ</sequence>
<feature type="chain" id="PRO_5042202528" evidence="2">
    <location>
        <begin position="26"/>
        <end position="339"/>
    </location>
</feature>
<accession>A0AAC8YR95</accession>
<dbReference type="EMBL" id="CP015005">
    <property type="protein sequence ID" value="AMS43017.1"/>
    <property type="molecule type" value="Genomic_DNA"/>
</dbReference>
<protein>
    <submittedName>
        <fullName evidence="4">Lipoprotein</fullName>
    </submittedName>
</protein>
<evidence type="ECO:0000256" key="2">
    <source>
        <dbReference type="SAM" id="SignalP"/>
    </source>
</evidence>